<accession>A0ABW1A294</accession>
<name>A0ABW1A294_9ACTN</name>
<protein>
    <recommendedName>
        <fullName evidence="3">LLM class flavin-dependent oxidoreductase</fullName>
    </recommendedName>
</protein>
<reference evidence="2" key="1">
    <citation type="journal article" date="2019" name="Int. J. Syst. Evol. Microbiol.">
        <title>The Global Catalogue of Microorganisms (GCM) 10K type strain sequencing project: providing services to taxonomists for standard genome sequencing and annotation.</title>
        <authorList>
            <consortium name="The Broad Institute Genomics Platform"/>
            <consortium name="The Broad Institute Genome Sequencing Center for Infectious Disease"/>
            <person name="Wu L."/>
            <person name="Ma J."/>
        </authorList>
    </citation>
    <scope>NUCLEOTIDE SEQUENCE [LARGE SCALE GENOMIC DNA]</scope>
    <source>
        <strain evidence="2">KCTC 42087</strain>
    </source>
</reference>
<comment type="caution">
    <text evidence="1">The sequence shown here is derived from an EMBL/GenBank/DDBJ whole genome shotgun (WGS) entry which is preliminary data.</text>
</comment>
<dbReference type="InterPro" id="IPR036661">
    <property type="entry name" value="Luciferase-like_sf"/>
</dbReference>
<dbReference type="Proteomes" id="UP001596074">
    <property type="component" value="Unassembled WGS sequence"/>
</dbReference>
<dbReference type="EMBL" id="JBHSON010000041">
    <property type="protein sequence ID" value="MFC5749291.1"/>
    <property type="molecule type" value="Genomic_DNA"/>
</dbReference>
<dbReference type="Gene3D" id="3.20.20.30">
    <property type="entry name" value="Luciferase-like domain"/>
    <property type="match status" value="1"/>
</dbReference>
<gene>
    <name evidence="1" type="ORF">ACFPZN_27035</name>
</gene>
<evidence type="ECO:0000313" key="2">
    <source>
        <dbReference type="Proteomes" id="UP001596074"/>
    </source>
</evidence>
<sequence length="284" mass="30315">MSTRWRSIALSDGLARHLLLDADLAERLDQAGLDAVVVGLERLDPLSPEDRHLDPSSLAAILAPRIPGTRVLIAAANHREHPWNLARAVASLQDFVPSGSGLVLGVRDRTVPDGRPGAEAWDVRDLSRPVEIGLEATLDTGVVARKLWDDYPLDAVIADRASNTYLDLERLRASDHRGVYDVAGPLPVPTRGRPLLSLFAPDGVPAAVPPAFDSVTVPLDTAIETPGGADAFGGRPLIAHVRDPDELGRADELARHGEQVQGIQVLVTDDHALRTVLKSLGPAG</sequence>
<keyword evidence="2" id="KW-1185">Reference proteome</keyword>
<proteinExistence type="predicted"/>
<dbReference type="RefSeq" id="WP_378285010.1">
    <property type="nucleotide sequence ID" value="NZ_JBHSON010000041.1"/>
</dbReference>
<organism evidence="1 2">
    <name type="scientific">Actinomadura rugatobispora</name>
    <dbReference type="NCBI Taxonomy" id="1994"/>
    <lineage>
        <taxon>Bacteria</taxon>
        <taxon>Bacillati</taxon>
        <taxon>Actinomycetota</taxon>
        <taxon>Actinomycetes</taxon>
        <taxon>Streptosporangiales</taxon>
        <taxon>Thermomonosporaceae</taxon>
        <taxon>Actinomadura</taxon>
    </lineage>
</organism>
<evidence type="ECO:0000313" key="1">
    <source>
        <dbReference type="EMBL" id="MFC5749291.1"/>
    </source>
</evidence>
<dbReference type="SUPFAM" id="SSF51679">
    <property type="entry name" value="Bacterial luciferase-like"/>
    <property type="match status" value="1"/>
</dbReference>
<evidence type="ECO:0008006" key="3">
    <source>
        <dbReference type="Google" id="ProtNLM"/>
    </source>
</evidence>